<evidence type="ECO:0000313" key="2">
    <source>
        <dbReference type="Proteomes" id="UP001208888"/>
    </source>
</evidence>
<comment type="caution">
    <text evidence="1">The sequence shown here is derived from an EMBL/GenBank/DDBJ whole genome shotgun (WGS) entry which is preliminary data.</text>
</comment>
<reference evidence="1" key="1">
    <citation type="submission" date="2022-06" db="EMBL/GenBank/DDBJ databases">
        <title>Dynamics of rice microbiomes reveals core vertical transmitted seed endophytes.</title>
        <authorList>
            <person name="Liao K."/>
            <person name="Zhang X."/>
        </authorList>
    </citation>
    <scope>NUCLEOTIDE SEQUENCE</scope>
    <source>
        <strain evidence="1">JT1-17</strain>
    </source>
</reference>
<dbReference type="Proteomes" id="UP001208888">
    <property type="component" value="Unassembled WGS sequence"/>
</dbReference>
<proteinExistence type="predicted"/>
<protein>
    <submittedName>
        <fullName evidence="1">Uncharacterized protein</fullName>
    </submittedName>
</protein>
<dbReference type="EMBL" id="JANFVX010000002">
    <property type="protein sequence ID" value="MCW0342786.1"/>
    <property type="molecule type" value="Genomic_DNA"/>
</dbReference>
<accession>A0AAJ1CXS2</accession>
<organism evidence="1 2">
    <name type="scientific">Pantoea ananas</name>
    <name type="common">Erwinia uredovora</name>
    <dbReference type="NCBI Taxonomy" id="553"/>
    <lineage>
        <taxon>Bacteria</taxon>
        <taxon>Pseudomonadati</taxon>
        <taxon>Pseudomonadota</taxon>
        <taxon>Gammaproteobacteria</taxon>
        <taxon>Enterobacterales</taxon>
        <taxon>Erwiniaceae</taxon>
        <taxon>Pantoea</taxon>
    </lineage>
</organism>
<name>A0AAJ1CXS2_PANAN</name>
<gene>
    <name evidence="1" type="ORF">NB703_000879</name>
</gene>
<dbReference type="AlphaFoldDB" id="A0AAJ1CXS2"/>
<sequence>MYSPQADKRRAGRGFGVFSIFVSSQTMECVLVIKYPGFNVWFFEFYWFIMLRLKIKHWVMSAFILPIMNLKAVKQSENL</sequence>
<evidence type="ECO:0000313" key="1">
    <source>
        <dbReference type="EMBL" id="MCW0342786.1"/>
    </source>
</evidence>